<protein>
    <submittedName>
        <fullName evidence="2">Uncharacterized protein</fullName>
    </submittedName>
</protein>
<evidence type="ECO:0000313" key="2">
    <source>
        <dbReference type="EMBL" id="KAK4753160.1"/>
    </source>
</evidence>
<dbReference type="AlphaFoldDB" id="A0AAN7JUS5"/>
<keyword evidence="3" id="KW-1185">Reference proteome</keyword>
<organism evidence="2 3">
    <name type="scientific">Trapa incisa</name>
    <dbReference type="NCBI Taxonomy" id="236973"/>
    <lineage>
        <taxon>Eukaryota</taxon>
        <taxon>Viridiplantae</taxon>
        <taxon>Streptophyta</taxon>
        <taxon>Embryophyta</taxon>
        <taxon>Tracheophyta</taxon>
        <taxon>Spermatophyta</taxon>
        <taxon>Magnoliopsida</taxon>
        <taxon>eudicotyledons</taxon>
        <taxon>Gunneridae</taxon>
        <taxon>Pentapetalae</taxon>
        <taxon>rosids</taxon>
        <taxon>malvids</taxon>
        <taxon>Myrtales</taxon>
        <taxon>Lythraceae</taxon>
        <taxon>Trapa</taxon>
    </lineage>
</organism>
<accession>A0AAN7JUS5</accession>
<dbReference type="EMBL" id="JAXIOK010000016">
    <property type="protein sequence ID" value="KAK4753160.1"/>
    <property type="molecule type" value="Genomic_DNA"/>
</dbReference>
<feature type="compositionally biased region" description="Basic and acidic residues" evidence="1">
    <location>
        <begin position="193"/>
        <end position="203"/>
    </location>
</feature>
<evidence type="ECO:0000256" key="1">
    <source>
        <dbReference type="SAM" id="MobiDB-lite"/>
    </source>
</evidence>
<dbReference type="PANTHER" id="PTHR35097:SF1">
    <property type="entry name" value="GDSL ESTERASE_LIPASE"/>
    <property type="match status" value="1"/>
</dbReference>
<comment type="caution">
    <text evidence="2">The sequence shown here is derived from an EMBL/GenBank/DDBJ whole genome shotgun (WGS) entry which is preliminary data.</text>
</comment>
<dbReference type="Proteomes" id="UP001345219">
    <property type="component" value="Chromosome 16"/>
</dbReference>
<dbReference type="PANTHER" id="PTHR35097">
    <property type="entry name" value="GDSL ESTERASE/LIPASE"/>
    <property type="match status" value="1"/>
</dbReference>
<name>A0AAN7JUS5_9MYRT</name>
<sequence length="417" mass="46214">MEPRVTAFDALRGFAKSGQDFVSGFINRRESSSRNNPIEILKRLQREAFSDLMRLRDRQDKIEKLLSIYKTSKKGPFEDAATHVRGEIDFLGSLLNMDGFDQQNIDDLKRAGVRTGVNARFTFETKVRGKDYFIAELKASQKVGVDLTDLSGNPPLSLAKVFYKANIADWFSAVLIPIGAHCSDIESDSSFSHQREGLTDKSPLRPPFSSQQHGSAFGIAARKENFVASIGHLISGVERPLDPHGMRHIFSTFGQVVCNLPRETKFSLMGLHENLITSDQNSSLGPFAFPMSSFSRRQNSDVSGVSAGNSSSGTLAVMLESLLDEYTRIGGWVEMNRSSDKNLKWAISISDVSKHEHGWGLCLSGAIDSSNKVDHFQVESYLKFNLGERLTVRPGLVHVNDSNSRITAFLLQSNCSL</sequence>
<reference evidence="2 3" key="1">
    <citation type="journal article" date="2023" name="Hortic Res">
        <title>Pangenome of water caltrop reveals structural variations and asymmetric subgenome divergence after allopolyploidization.</title>
        <authorList>
            <person name="Zhang X."/>
            <person name="Chen Y."/>
            <person name="Wang L."/>
            <person name="Yuan Y."/>
            <person name="Fang M."/>
            <person name="Shi L."/>
            <person name="Lu R."/>
            <person name="Comes H.P."/>
            <person name="Ma Y."/>
            <person name="Chen Y."/>
            <person name="Huang G."/>
            <person name="Zhou Y."/>
            <person name="Zheng Z."/>
            <person name="Qiu Y."/>
        </authorList>
    </citation>
    <scope>NUCLEOTIDE SEQUENCE [LARGE SCALE GENOMIC DNA]</scope>
    <source>
        <tissue evidence="2">Roots</tissue>
    </source>
</reference>
<gene>
    <name evidence="2" type="ORF">SAY87_021958</name>
</gene>
<evidence type="ECO:0000313" key="3">
    <source>
        <dbReference type="Proteomes" id="UP001345219"/>
    </source>
</evidence>
<feature type="region of interest" description="Disordered" evidence="1">
    <location>
        <begin position="191"/>
        <end position="213"/>
    </location>
</feature>
<proteinExistence type="predicted"/>